<dbReference type="AlphaFoldDB" id="G9EQ26"/>
<gene>
    <name evidence="2" type="ORF">LDG_7369</name>
</gene>
<evidence type="ECO:0000256" key="1">
    <source>
        <dbReference type="SAM" id="Phobius"/>
    </source>
</evidence>
<dbReference type="STRING" id="658187.LDG_7369"/>
<evidence type="ECO:0008006" key="4">
    <source>
        <dbReference type="Google" id="ProtNLM"/>
    </source>
</evidence>
<name>G9EQ26_9GAMM</name>
<dbReference type="Proteomes" id="UP000002770">
    <property type="component" value="Unassembled WGS sequence"/>
</dbReference>
<feature type="transmembrane region" description="Helical" evidence="1">
    <location>
        <begin position="124"/>
        <end position="145"/>
    </location>
</feature>
<evidence type="ECO:0000313" key="2">
    <source>
        <dbReference type="EMBL" id="EHL30601.1"/>
    </source>
</evidence>
<reference evidence="2 3" key="1">
    <citation type="journal article" date="2011" name="BMC Genomics">
        <title>Insight into cross-talk between intra-amoebal pathogens.</title>
        <authorList>
            <person name="Gimenez G."/>
            <person name="Bertelli C."/>
            <person name="Moliner C."/>
            <person name="Robert C."/>
            <person name="Raoult D."/>
            <person name="Fournier P.E."/>
            <person name="Greub G."/>
        </authorList>
    </citation>
    <scope>NUCLEOTIDE SEQUENCE [LARGE SCALE GENOMIC DNA]</scope>
    <source>
        <strain evidence="2 3">LLAP12</strain>
    </source>
</reference>
<dbReference type="EMBL" id="JH413828">
    <property type="protein sequence ID" value="EHL30601.1"/>
    <property type="molecule type" value="Genomic_DNA"/>
</dbReference>
<accession>G9EQ26</accession>
<feature type="transmembrane region" description="Helical" evidence="1">
    <location>
        <begin position="32"/>
        <end position="54"/>
    </location>
</feature>
<keyword evidence="1" id="KW-1133">Transmembrane helix</keyword>
<feature type="transmembrane region" description="Helical" evidence="1">
    <location>
        <begin position="70"/>
        <end position="87"/>
    </location>
</feature>
<dbReference type="eggNOG" id="COG1807">
    <property type="taxonomic scope" value="Bacteria"/>
</dbReference>
<proteinExistence type="predicted"/>
<keyword evidence="1" id="KW-0472">Membrane</keyword>
<feature type="transmembrane region" description="Helical" evidence="1">
    <location>
        <begin position="93"/>
        <end position="112"/>
    </location>
</feature>
<keyword evidence="1" id="KW-0812">Transmembrane</keyword>
<organism evidence="2 3">
    <name type="scientific">Legionella drancourtii LLAP12</name>
    <dbReference type="NCBI Taxonomy" id="658187"/>
    <lineage>
        <taxon>Bacteria</taxon>
        <taxon>Pseudomonadati</taxon>
        <taxon>Pseudomonadota</taxon>
        <taxon>Gammaproteobacteria</taxon>
        <taxon>Legionellales</taxon>
        <taxon>Legionellaceae</taxon>
        <taxon>Legionella</taxon>
    </lineage>
</organism>
<keyword evidence="3" id="KW-1185">Reference proteome</keyword>
<evidence type="ECO:0000313" key="3">
    <source>
        <dbReference type="Proteomes" id="UP000002770"/>
    </source>
</evidence>
<dbReference type="InParanoid" id="G9EQ26"/>
<dbReference type="HOGENOM" id="CLU_1101778_0_0_6"/>
<protein>
    <recommendedName>
        <fullName evidence="4">Dolichyl-phosphate-mannose-protein mannosyltransferase</fullName>
    </recommendedName>
</protein>
<sequence>MNYFLVGEHFHRFVTPGWTGDKYGYAHQEHWGMIWVFAACGIFPWSLLGAAWFVKYRKTLPSLFRDGDGWLGYLFLCTVVPLFFFTFSSNIIYTYVFPCLPMFALFFTEYWVRAGAMLRAKKLVLGLSLVCGSIFVVATVLFNVMPDAVSKTQKPVIAAWLNQDPAQGSDLVYWDYKTEFSAQFYAAGKVHFAQSKNELCHLWANKAENYVVIYVDRMATMPSDLLAQMTPVQKIIANSRPLILLRGSTSSC</sequence>